<sequence>MAASNLTSDAAIRFKLGRRATESFDNRFKLSGPGVLQPCLNRFSIKSVARRPSLNWMAASDVNSDAAIQCSFAGSS</sequence>
<proteinExistence type="predicted"/>
<dbReference type="AlphaFoldDB" id="A0A2N5SZI2"/>
<reference evidence="1 2" key="1">
    <citation type="submission" date="2017-11" db="EMBL/GenBank/DDBJ databases">
        <title>De novo assembly and phasing of dikaryotic genomes from two isolates of Puccinia coronata f. sp. avenae, the causal agent of oat crown rust.</title>
        <authorList>
            <person name="Miller M.E."/>
            <person name="Zhang Y."/>
            <person name="Omidvar V."/>
            <person name="Sperschneider J."/>
            <person name="Schwessinger B."/>
            <person name="Raley C."/>
            <person name="Palmer J.M."/>
            <person name="Garnica D."/>
            <person name="Upadhyaya N."/>
            <person name="Rathjen J."/>
            <person name="Taylor J.M."/>
            <person name="Park R.F."/>
            <person name="Dodds P.N."/>
            <person name="Hirsch C.D."/>
            <person name="Kianian S.F."/>
            <person name="Figueroa M."/>
        </authorList>
    </citation>
    <scope>NUCLEOTIDE SEQUENCE [LARGE SCALE GENOMIC DNA]</scope>
    <source>
        <strain evidence="1">12SD80</strain>
    </source>
</reference>
<name>A0A2N5SZI2_9BASI</name>
<comment type="caution">
    <text evidence="1">The sequence shown here is derived from an EMBL/GenBank/DDBJ whole genome shotgun (WGS) entry which is preliminary data.</text>
</comment>
<gene>
    <name evidence="1" type="ORF">PCASD_23482</name>
</gene>
<accession>A0A2N5SZI2</accession>
<evidence type="ECO:0000313" key="1">
    <source>
        <dbReference type="EMBL" id="PLW18618.1"/>
    </source>
</evidence>
<dbReference type="EMBL" id="PGCI01000729">
    <property type="protein sequence ID" value="PLW18618.1"/>
    <property type="molecule type" value="Genomic_DNA"/>
</dbReference>
<organism evidence="1 2">
    <name type="scientific">Puccinia coronata f. sp. avenae</name>
    <dbReference type="NCBI Taxonomy" id="200324"/>
    <lineage>
        <taxon>Eukaryota</taxon>
        <taxon>Fungi</taxon>
        <taxon>Dikarya</taxon>
        <taxon>Basidiomycota</taxon>
        <taxon>Pucciniomycotina</taxon>
        <taxon>Pucciniomycetes</taxon>
        <taxon>Pucciniales</taxon>
        <taxon>Pucciniaceae</taxon>
        <taxon>Puccinia</taxon>
    </lineage>
</organism>
<evidence type="ECO:0000313" key="2">
    <source>
        <dbReference type="Proteomes" id="UP000235392"/>
    </source>
</evidence>
<protein>
    <submittedName>
        <fullName evidence="1">Uncharacterized protein</fullName>
    </submittedName>
</protein>
<dbReference type="Proteomes" id="UP000235392">
    <property type="component" value="Unassembled WGS sequence"/>
</dbReference>